<dbReference type="EMBL" id="PDKN01000002">
    <property type="protein sequence ID" value="RXJ60078.1"/>
    <property type="molecule type" value="Genomic_DNA"/>
</dbReference>
<dbReference type="RefSeq" id="WP_128995414.1">
    <property type="nucleotide sequence ID" value="NZ_PDKN01000002.1"/>
</dbReference>
<organism evidence="1 2">
    <name type="scientific">Candidatus Marinarcus aquaticus</name>
    <dbReference type="NCBI Taxonomy" id="2044504"/>
    <lineage>
        <taxon>Bacteria</taxon>
        <taxon>Pseudomonadati</taxon>
        <taxon>Campylobacterota</taxon>
        <taxon>Epsilonproteobacteria</taxon>
        <taxon>Campylobacterales</taxon>
        <taxon>Arcobacteraceae</taxon>
        <taxon>Candidatus Marinarcus</taxon>
    </lineage>
</organism>
<dbReference type="GO" id="GO:0015221">
    <property type="term" value="F:lipopolysaccharide transmembrane transporter activity"/>
    <property type="evidence" value="ECO:0007669"/>
    <property type="project" value="InterPro"/>
</dbReference>
<accession>A0A4V1LP61</accession>
<evidence type="ECO:0000313" key="1">
    <source>
        <dbReference type="EMBL" id="RXJ60078.1"/>
    </source>
</evidence>
<proteinExistence type="predicted"/>
<sequence>MGIKTFVWTLFVVALFSLFAQVSNKDIQRAKGDSPLVYFENSIMYTMNEEALQQVVQSTQAQRFKDRDEMYNGSIILRVEDKENPNLRDFISAQKIIKKEEKIEMYDDVVYDRGDFFKLRTNELFYDMKSEIAYNNKPFRSIYYGDVLNGSHFYMNNTTSFFKAKRSHFEVDMNKNN</sequence>
<dbReference type="AlphaFoldDB" id="A0A4V1LP61"/>
<gene>
    <name evidence="1" type="primary">lptC</name>
    <name evidence="1" type="ORF">CRV04_03440</name>
</gene>
<dbReference type="InterPro" id="IPR026265">
    <property type="entry name" value="LptC"/>
</dbReference>
<protein>
    <submittedName>
        <fullName evidence="1">LPS export ABC transporter periplasmic protein LptC</fullName>
    </submittedName>
</protein>
<dbReference type="Pfam" id="PF06835">
    <property type="entry name" value="LptC"/>
    <property type="match status" value="1"/>
</dbReference>
<reference evidence="1 2" key="1">
    <citation type="submission" date="2017-10" db="EMBL/GenBank/DDBJ databases">
        <title>Genomics of the genus Arcobacter.</title>
        <authorList>
            <person name="Perez-Cataluna A."/>
            <person name="Figueras M.J."/>
        </authorList>
    </citation>
    <scope>NUCLEOTIDE SEQUENCE [LARGE SCALE GENOMIC DNA]</scope>
    <source>
        <strain evidence="1 2">CECT 8987</strain>
    </source>
</reference>
<dbReference type="OrthoDB" id="5348970at2"/>
<comment type="caution">
    <text evidence="1">The sequence shown here is derived from an EMBL/GenBank/DDBJ whole genome shotgun (WGS) entry which is preliminary data.</text>
</comment>
<evidence type="ECO:0000313" key="2">
    <source>
        <dbReference type="Proteomes" id="UP000290657"/>
    </source>
</evidence>
<name>A0A4V1LP61_9BACT</name>
<dbReference type="NCBIfam" id="TIGR04409">
    <property type="entry name" value="LptC_YrbK"/>
    <property type="match status" value="1"/>
</dbReference>
<dbReference type="GO" id="GO:0005886">
    <property type="term" value="C:plasma membrane"/>
    <property type="evidence" value="ECO:0007669"/>
    <property type="project" value="InterPro"/>
</dbReference>
<keyword evidence="2" id="KW-1185">Reference proteome</keyword>
<dbReference type="Proteomes" id="UP000290657">
    <property type="component" value="Unassembled WGS sequence"/>
</dbReference>
<dbReference type="InterPro" id="IPR010664">
    <property type="entry name" value="LipoPS_assembly_LptC-rel"/>
</dbReference>